<dbReference type="Proteomes" id="UP001219901">
    <property type="component" value="Chromosome"/>
</dbReference>
<evidence type="ECO:0000256" key="3">
    <source>
        <dbReference type="ARBA" id="ARBA00022553"/>
    </source>
</evidence>
<evidence type="ECO:0000256" key="4">
    <source>
        <dbReference type="ARBA" id="ARBA00022679"/>
    </source>
</evidence>
<dbReference type="Pfam" id="PF02518">
    <property type="entry name" value="HATPase_c"/>
    <property type="match status" value="1"/>
</dbReference>
<evidence type="ECO:0000256" key="5">
    <source>
        <dbReference type="ARBA" id="ARBA00022777"/>
    </source>
</evidence>
<dbReference type="SMART" id="SM00387">
    <property type="entry name" value="HATPase_c"/>
    <property type="match status" value="1"/>
</dbReference>
<accession>A0AAJ5ZHI3</accession>
<keyword evidence="4" id="KW-0808">Transferase</keyword>
<evidence type="ECO:0000256" key="1">
    <source>
        <dbReference type="ARBA" id="ARBA00000085"/>
    </source>
</evidence>
<evidence type="ECO:0000313" key="9">
    <source>
        <dbReference type="EMBL" id="WFG39480.1"/>
    </source>
</evidence>
<dbReference type="InterPro" id="IPR036890">
    <property type="entry name" value="HATPase_C_sf"/>
</dbReference>
<evidence type="ECO:0000313" key="11">
    <source>
        <dbReference type="Proteomes" id="UP001321249"/>
    </source>
</evidence>
<sequence>MTCPGLMVVEFMPFDFSEMFGEFIIGARTMTDEKRQSFVIEMPDDPIWLDADRSRLVQILNNLASNASKYSAEESTITLEITTDADELTIEIRDNGIGISEDDLKQVFEPFFRSKSIATRQELGTGLGLSVVKSLVELHSGSIEITSELDRGTQVLLKIPRIIQPQ</sequence>
<evidence type="ECO:0000256" key="2">
    <source>
        <dbReference type="ARBA" id="ARBA00012438"/>
    </source>
</evidence>
<dbReference type="EMBL" id="WMBE01000001">
    <property type="protein sequence ID" value="MDG0865789.1"/>
    <property type="molecule type" value="Genomic_DNA"/>
</dbReference>
<dbReference type="PROSITE" id="PS50109">
    <property type="entry name" value="HIS_KIN"/>
    <property type="match status" value="1"/>
</dbReference>
<dbReference type="InterPro" id="IPR004358">
    <property type="entry name" value="Sig_transdc_His_kin-like_C"/>
</dbReference>
<reference evidence="10 11" key="1">
    <citation type="submission" date="2019-11" db="EMBL/GenBank/DDBJ databases">
        <authorList>
            <person name="Cho J.-C."/>
        </authorList>
    </citation>
    <scope>NUCLEOTIDE SEQUENCE [LARGE SCALE GENOMIC DNA]</scope>
    <source>
        <strain evidence="9 10">JH1073</strain>
        <strain evidence="8 11">JH702</strain>
    </source>
</reference>
<proteinExistence type="predicted"/>
<dbReference type="PANTHER" id="PTHR43547">
    <property type="entry name" value="TWO-COMPONENT HISTIDINE KINASE"/>
    <property type="match status" value="1"/>
</dbReference>
<dbReference type="SUPFAM" id="SSF55874">
    <property type="entry name" value="ATPase domain of HSP90 chaperone/DNA topoisomerase II/histidine kinase"/>
    <property type="match status" value="1"/>
</dbReference>
<dbReference type="PANTHER" id="PTHR43547:SF2">
    <property type="entry name" value="HYBRID SIGNAL TRANSDUCTION HISTIDINE KINASE C"/>
    <property type="match status" value="1"/>
</dbReference>
<dbReference type="FunFam" id="3.30.565.10:FF:000006">
    <property type="entry name" value="Sensor histidine kinase WalK"/>
    <property type="match status" value="1"/>
</dbReference>
<reference evidence="9" key="2">
    <citation type="journal article" date="2023" name="Nat. Commun.">
        <title>Cultivation of marine bacteria of the SAR202 clade.</title>
        <authorList>
            <person name="Lim Y."/>
            <person name="Seo J.H."/>
            <person name="Giovannoni S.J."/>
            <person name="Kang I."/>
            <person name="Cho J.C."/>
        </authorList>
    </citation>
    <scope>NUCLEOTIDE SEQUENCE</scope>
    <source>
        <strain evidence="9">JH1073</strain>
    </source>
</reference>
<comment type="catalytic activity">
    <reaction evidence="1">
        <text>ATP + protein L-histidine = ADP + protein N-phospho-L-histidine.</text>
        <dbReference type="EC" id="2.7.13.3"/>
    </reaction>
</comment>
<keyword evidence="6" id="KW-0902">Two-component regulatory system</keyword>
<reference evidence="10" key="3">
    <citation type="submission" date="2023-06" db="EMBL/GenBank/DDBJ databases">
        <title>Pangenomics reveal diversification of enzyme families and niche specialization in globally abundant SAR202 bacteria.</title>
        <authorList>
            <person name="Saw J.H.W."/>
        </authorList>
    </citation>
    <scope>NUCLEOTIDE SEQUENCE [LARGE SCALE GENOMIC DNA]</scope>
    <source>
        <strain evidence="10">JH1073</strain>
    </source>
</reference>
<protein>
    <recommendedName>
        <fullName evidence="2">histidine kinase</fullName>
        <ecNumber evidence="2">2.7.13.3</ecNumber>
    </recommendedName>
</protein>
<dbReference type="Proteomes" id="UP001321249">
    <property type="component" value="Unassembled WGS sequence"/>
</dbReference>
<feature type="domain" description="Histidine kinase" evidence="7">
    <location>
        <begin position="1"/>
        <end position="163"/>
    </location>
</feature>
<dbReference type="EC" id="2.7.13.3" evidence="2"/>
<evidence type="ECO:0000313" key="8">
    <source>
        <dbReference type="EMBL" id="MDG0865789.1"/>
    </source>
</evidence>
<keyword evidence="5" id="KW-0418">Kinase</keyword>
<keyword evidence="3" id="KW-0597">Phosphoprotein</keyword>
<dbReference type="AlphaFoldDB" id="A0AAJ5ZHI3"/>
<dbReference type="InterPro" id="IPR003594">
    <property type="entry name" value="HATPase_dom"/>
</dbReference>
<dbReference type="GO" id="GO:0000155">
    <property type="term" value="F:phosphorelay sensor kinase activity"/>
    <property type="evidence" value="ECO:0007669"/>
    <property type="project" value="TreeGrafter"/>
</dbReference>
<dbReference type="PRINTS" id="PR00344">
    <property type="entry name" value="BCTRLSENSOR"/>
</dbReference>
<dbReference type="InterPro" id="IPR005467">
    <property type="entry name" value="His_kinase_dom"/>
</dbReference>
<organism evidence="9 10">
    <name type="scientific">Candidatus Lucifugimonas marina</name>
    <dbReference type="NCBI Taxonomy" id="3038979"/>
    <lineage>
        <taxon>Bacteria</taxon>
        <taxon>Bacillati</taxon>
        <taxon>Chloroflexota</taxon>
        <taxon>Dehalococcoidia</taxon>
        <taxon>SAR202 cluster</taxon>
        <taxon>Candidatus Lucifugimonadales</taxon>
        <taxon>Candidatus Lucifugimonadaceae</taxon>
        <taxon>Candidatus Lucifugimonas</taxon>
    </lineage>
</organism>
<keyword evidence="10" id="KW-1185">Reference proteome</keyword>
<name>A0AAJ5ZHI3_9CHLR</name>
<evidence type="ECO:0000259" key="7">
    <source>
        <dbReference type="PROSITE" id="PS50109"/>
    </source>
</evidence>
<gene>
    <name evidence="8" type="ORF">GKO46_01715</name>
    <name evidence="9" type="ORF">GKO48_07555</name>
</gene>
<dbReference type="EMBL" id="CP046147">
    <property type="protein sequence ID" value="WFG39480.1"/>
    <property type="molecule type" value="Genomic_DNA"/>
</dbReference>
<dbReference type="Gene3D" id="3.30.565.10">
    <property type="entry name" value="Histidine kinase-like ATPase, C-terminal domain"/>
    <property type="match status" value="1"/>
</dbReference>
<evidence type="ECO:0000256" key="6">
    <source>
        <dbReference type="ARBA" id="ARBA00023012"/>
    </source>
</evidence>
<evidence type="ECO:0000313" key="10">
    <source>
        <dbReference type="Proteomes" id="UP001219901"/>
    </source>
</evidence>